<keyword evidence="9 14" id="KW-1133">Transmembrane helix</keyword>
<proteinExistence type="predicted"/>
<dbReference type="InterPro" id="IPR003594">
    <property type="entry name" value="HATPase_dom"/>
</dbReference>
<dbReference type="PANTHER" id="PTHR43065">
    <property type="entry name" value="SENSOR HISTIDINE KINASE"/>
    <property type="match status" value="1"/>
</dbReference>
<dbReference type="CDD" id="cd06225">
    <property type="entry name" value="HAMP"/>
    <property type="match status" value="1"/>
</dbReference>
<evidence type="ECO:0000259" key="16">
    <source>
        <dbReference type="PROSITE" id="PS50885"/>
    </source>
</evidence>
<dbReference type="Gene3D" id="6.10.340.10">
    <property type="match status" value="1"/>
</dbReference>
<evidence type="ECO:0000256" key="7">
    <source>
        <dbReference type="ARBA" id="ARBA00022692"/>
    </source>
</evidence>
<dbReference type="InterPro" id="IPR036890">
    <property type="entry name" value="HATPase_C_sf"/>
</dbReference>
<evidence type="ECO:0000256" key="6">
    <source>
        <dbReference type="ARBA" id="ARBA00022679"/>
    </source>
</evidence>
<evidence type="ECO:0000256" key="13">
    <source>
        <dbReference type="SAM" id="MobiDB-lite"/>
    </source>
</evidence>
<feature type="coiled-coil region" evidence="12">
    <location>
        <begin position="420"/>
        <end position="489"/>
    </location>
</feature>
<evidence type="ECO:0000256" key="11">
    <source>
        <dbReference type="ARBA" id="ARBA00023136"/>
    </source>
</evidence>
<keyword evidence="11 14" id="KW-0472">Membrane</keyword>
<evidence type="ECO:0000256" key="14">
    <source>
        <dbReference type="SAM" id="Phobius"/>
    </source>
</evidence>
<dbReference type="InterPro" id="IPR033479">
    <property type="entry name" value="dCache_1"/>
</dbReference>
<dbReference type="InterPro" id="IPR036097">
    <property type="entry name" value="HisK_dim/P_sf"/>
</dbReference>
<dbReference type="SUPFAM" id="SSF55874">
    <property type="entry name" value="ATPase domain of HSP90 chaperone/DNA topoisomerase II/histidine kinase"/>
    <property type="match status" value="1"/>
</dbReference>
<keyword evidence="6" id="KW-0808">Transferase</keyword>
<feature type="domain" description="HAMP" evidence="16">
    <location>
        <begin position="389"/>
        <end position="442"/>
    </location>
</feature>
<dbReference type="SUPFAM" id="SSF158472">
    <property type="entry name" value="HAMP domain-like"/>
    <property type="match status" value="1"/>
</dbReference>
<feature type="domain" description="Histidine kinase" evidence="15">
    <location>
        <begin position="498"/>
        <end position="750"/>
    </location>
</feature>
<reference evidence="17 18" key="1">
    <citation type="submission" date="2024-10" db="EMBL/GenBank/DDBJ databases">
        <authorList>
            <person name="Ratan Roy A."/>
            <person name="Morales Sandoval P.H."/>
            <person name="De Los Santos Villalobos S."/>
            <person name="Chakraborty S."/>
            <person name="Mukherjee J."/>
        </authorList>
    </citation>
    <scope>NUCLEOTIDE SEQUENCE [LARGE SCALE GENOMIC DNA]</scope>
    <source>
        <strain evidence="17 18">S1</strain>
    </source>
</reference>
<comment type="catalytic activity">
    <reaction evidence="1">
        <text>ATP + protein L-histidine = ADP + protein N-phospho-L-histidine.</text>
        <dbReference type="EC" id="2.7.13.3"/>
    </reaction>
</comment>
<evidence type="ECO:0000256" key="4">
    <source>
        <dbReference type="ARBA" id="ARBA00022475"/>
    </source>
</evidence>
<evidence type="ECO:0000256" key="1">
    <source>
        <dbReference type="ARBA" id="ARBA00000085"/>
    </source>
</evidence>
<name>A0ABW6IBS3_9CYAN</name>
<dbReference type="GO" id="GO:0032259">
    <property type="term" value="P:methylation"/>
    <property type="evidence" value="ECO:0007669"/>
    <property type="project" value="UniProtKB-KW"/>
</dbReference>
<dbReference type="InterPro" id="IPR004358">
    <property type="entry name" value="Sig_transdc_His_kin-like_C"/>
</dbReference>
<dbReference type="RefSeq" id="WP_377962148.1">
    <property type="nucleotide sequence ID" value="NZ_JBHZOL010000024.1"/>
</dbReference>
<dbReference type="InterPro" id="IPR005467">
    <property type="entry name" value="His_kinase_dom"/>
</dbReference>
<keyword evidence="4" id="KW-1003">Cell membrane</keyword>
<dbReference type="Gene3D" id="1.10.287.130">
    <property type="match status" value="1"/>
</dbReference>
<dbReference type="Gene3D" id="3.30.450.20">
    <property type="entry name" value="PAS domain"/>
    <property type="match status" value="1"/>
</dbReference>
<keyword evidence="17" id="KW-0547">Nucleotide-binding</keyword>
<evidence type="ECO:0000313" key="18">
    <source>
        <dbReference type="Proteomes" id="UP001600165"/>
    </source>
</evidence>
<dbReference type="EC" id="2.7.13.3" evidence="3"/>
<dbReference type="Gene3D" id="3.30.565.10">
    <property type="entry name" value="Histidine kinase-like ATPase, C-terminal domain"/>
    <property type="match status" value="1"/>
</dbReference>
<dbReference type="EMBL" id="JBHZOL010000024">
    <property type="protein sequence ID" value="MFE4105494.1"/>
    <property type="molecule type" value="Genomic_DNA"/>
</dbReference>
<dbReference type="InterPro" id="IPR003660">
    <property type="entry name" value="HAMP_dom"/>
</dbReference>
<keyword evidence="17" id="KW-0067">ATP-binding</keyword>
<protein>
    <recommendedName>
        <fullName evidence="3">histidine kinase</fullName>
        <ecNumber evidence="3">2.7.13.3</ecNumber>
    </recommendedName>
</protein>
<dbReference type="PROSITE" id="PS50885">
    <property type="entry name" value="HAMP"/>
    <property type="match status" value="1"/>
</dbReference>
<feature type="transmembrane region" description="Helical" evidence="14">
    <location>
        <begin position="30"/>
        <end position="54"/>
    </location>
</feature>
<keyword evidence="18" id="KW-1185">Reference proteome</keyword>
<evidence type="ECO:0000259" key="15">
    <source>
        <dbReference type="PROSITE" id="PS50109"/>
    </source>
</evidence>
<keyword evidence="10" id="KW-0902">Two-component regulatory system</keyword>
<dbReference type="GO" id="GO:0008168">
    <property type="term" value="F:methyltransferase activity"/>
    <property type="evidence" value="ECO:0007669"/>
    <property type="project" value="UniProtKB-KW"/>
</dbReference>
<dbReference type="SMART" id="SM00304">
    <property type="entry name" value="HAMP"/>
    <property type="match status" value="1"/>
</dbReference>
<comment type="caution">
    <text evidence="17">The sequence shown here is derived from an EMBL/GenBank/DDBJ whole genome shotgun (WGS) entry which is preliminary data.</text>
</comment>
<sequence>MNGKIASTAVTLSSPQPPQANPKQPQRISLRLILVVPFVLQIFAAVGLTGYLSLRNGRQAVNELASELRNEVSDRIDQHLDSYLDIPHKVTQTSANAINVNGIDLQNQAQLEKFLWKQLRTFNIDYILLGFENGDYTAAGYSSEDEQRITFDIVSPQMQNGSNHVLFWETDAQGNRTRVIDDGGPFAAQNEGWYAEVIAKETAVWSPVYNWLVEPYNLAIAFAQPIYDENNNRIAVLAAEQHLAQISHFLQDLRVSPSGRVFIIERSGLLIGSSAEEMPYKILAGTPQRLAAIDSSDPLIQATAQHLNQRFTYLSSLQKAHQFSFELEGRQQFVRVTPWQNQQGLDWLVVVTVPEADFMGQIRQNTQTTIMLCLAALIVATLLGILTARWIIRPVLRLNQASQAIAAGKFSQTVTENSAIAELNALAASFNQMAKQLKDSFVALEQVNQALEGNNVDLENRVRRRTKELSQALNNLRQAQSQLVQTEKMSSLGQIVAGLAHEINNPVSFIYSNVPHAREYIRDLIELLALYQEVYPSDQPAIQAKIQAIDLPFLIEDIPKLLDSMEVGAERIYELMQSLHTFSHLDKSAVKAVDIHAGIDSTLNLLQNRLRAKPPQAEIRVEKHYSQLPAVECYVGQLNQVFMNLLTNAIDALAEVRKQADKQPTITITTQKTPEDQVLISIADNGLGIESDLYDKIFDPFFTTKGVGEGTGLGLAISHQIVTQDHQGQLYFKSVRNQGTTFFVEIPLQKSPPASSLPRLV</sequence>
<keyword evidence="5" id="KW-0597">Phosphoprotein</keyword>
<keyword evidence="7 14" id="KW-0812">Transmembrane</keyword>
<evidence type="ECO:0000313" key="17">
    <source>
        <dbReference type="EMBL" id="MFE4105494.1"/>
    </source>
</evidence>
<feature type="transmembrane region" description="Helical" evidence="14">
    <location>
        <begin position="369"/>
        <end position="392"/>
    </location>
</feature>
<organism evidence="17 18">
    <name type="scientific">Almyronema epifaneia S1</name>
    <dbReference type="NCBI Taxonomy" id="2991925"/>
    <lineage>
        <taxon>Bacteria</taxon>
        <taxon>Bacillati</taxon>
        <taxon>Cyanobacteriota</taxon>
        <taxon>Cyanophyceae</taxon>
        <taxon>Nodosilineales</taxon>
        <taxon>Nodosilineaceae</taxon>
        <taxon>Almyronema</taxon>
        <taxon>Almyronema epifaneia</taxon>
    </lineage>
</organism>
<dbReference type="SUPFAM" id="SSF47384">
    <property type="entry name" value="Homodimeric domain of signal transducing histidine kinase"/>
    <property type="match status" value="1"/>
</dbReference>
<dbReference type="Pfam" id="PF02743">
    <property type="entry name" value="dCache_1"/>
    <property type="match status" value="1"/>
</dbReference>
<evidence type="ECO:0000256" key="2">
    <source>
        <dbReference type="ARBA" id="ARBA00004651"/>
    </source>
</evidence>
<dbReference type="PROSITE" id="PS50109">
    <property type="entry name" value="HIS_KIN"/>
    <property type="match status" value="1"/>
</dbReference>
<dbReference type="SMART" id="SM00387">
    <property type="entry name" value="HATPase_c"/>
    <property type="match status" value="1"/>
</dbReference>
<feature type="region of interest" description="Disordered" evidence="13">
    <location>
        <begin position="1"/>
        <end position="23"/>
    </location>
</feature>
<evidence type="ECO:0000256" key="8">
    <source>
        <dbReference type="ARBA" id="ARBA00022777"/>
    </source>
</evidence>
<evidence type="ECO:0000256" key="3">
    <source>
        <dbReference type="ARBA" id="ARBA00012438"/>
    </source>
</evidence>
<dbReference type="PANTHER" id="PTHR43065:SF50">
    <property type="entry name" value="HISTIDINE KINASE"/>
    <property type="match status" value="1"/>
</dbReference>
<dbReference type="GO" id="GO:0005524">
    <property type="term" value="F:ATP binding"/>
    <property type="evidence" value="ECO:0007669"/>
    <property type="project" value="UniProtKB-KW"/>
</dbReference>
<dbReference type="Pfam" id="PF02518">
    <property type="entry name" value="HATPase_c"/>
    <property type="match status" value="1"/>
</dbReference>
<dbReference type="Pfam" id="PF00672">
    <property type="entry name" value="HAMP"/>
    <property type="match status" value="1"/>
</dbReference>
<evidence type="ECO:0000256" key="9">
    <source>
        <dbReference type="ARBA" id="ARBA00022989"/>
    </source>
</evidence>
<comment type="subcellular location">
    <subcellularLocation>
        <location evidence="2">Cell membrane</location>
        <topology evidence="2">Multi-pass membrane protein</topology>
    </subcellularLocation>
</comment>
<evidence type="ECO:0000256" key="10">
    <source>
        <dbReference type="ARBA" id="ARBA00023012"/>
    </source>
</evidence>
<evidence type="ECO:0000256" key="12">
    <source>
        <dbReference type="SAM" id="Coils"/>
    </source>
</evidence>
<keyword evidence="8" id="KW-0418">Kinase</keyword>
<accession>A0ABW6IBS3</accession>
<dbReference type="PRINTS" id="PR00344">
    <property type="entry name" value="BCTRLSENSOR"/>
</dbReference>
<dbReference type="Proteomes" id="UP001600165">
    <property type="component" value="Unassembled WGS sequence"/>
</dbReference>
<keyword evidence="17" id="KW-0489">Methyltransferase</keyword>
<keyword evidence="12" id="KW-0175">Coiled coil</keyword>
<gene>
    <name evidence="17" type="ORF">ACFVKH_04335</name>
</gene>
<evidence type="ECO:0000256" key="5">
    <source>
        <dbReference type="ARBA" id="ARBA00022553"/>
    </source>
</evidence>